<name>X1HWX5_9ZZZZ</name>
<keyword evidence="1" id="KW-0378">Hydrolase</keyword>
<dbReference type="HAMAP" id="MF_01940">
    <property type="entry name" value="RNA_CPDase"/>
    <property type="match status" value="1"/>
</dbReference>
<evidence type="ECO:0000313" key="3">
    <source>
        <dbReference type="EMBL" id="GAH61560.1"/>
    </source>
</evidence>
<comment type="caution">
    <text evidence="3">The sequence shown here is derived from an EMBL/GenBank/DDBJ whole genome shotgun (WGS) entry which is preliminary data.</text>
</comment>
<sequence>MNLIRAFIAIELKDKNTIEKILAFSSRLKQNQPKLKIVKPENLHMTVKFLGNITEYVALKIYEILKEDVNRSMFQGKTIEYSLRGVGQFNKFSVLWVKLIGDVQFLQQIKNTVEQLLYERLKIQKDKRTGFKPHLTIGRLRRDKVNYKTFDVLKKLINENKNLEFGPFNISQVKLKKSVLTPMLIAASISRPV</sequence>
<proteinExistence type="inferred from homology"/>
<dbReference type="Pfam" id="PF10469">
    <property type="entry name" value="AKAP7_NLS"/>
    <property type="match status" value="1"/>
</dbReference>
<feature type="non-terminal residue" evidence="3">
    <location>
        <position position="193"/>
    </location>
</feature>
<dbReference type="InterPro" id="IPR009097">
    <property type="entry name" value="Cyclic_Pdiesterase"/>
</dbReference>
<dbReference type="NCBIfam" id="TIGR02258">
    <property type="entry name" value="2_5_ligase"/>
    <property type="match status" value="1"/>
</dbReference>
<dbReference type="SUPFAM" id="SSF55144">
    <property type="entry name" value="LigT-like"/>
    <property type="match status" value="1"/>
</dbReference>
<accession>X1HWX5</accession>
<feature type="domain" description="A-kinase anchor protein 7-like phosphoesterase" evidence="2">
    <location>
        <begin position="7"/>
        <end position="176"/>
    </location>
</feature>
<protein>
    <recommendedName>
        <fullName evidence="2">A-kinase anchor protein 7-like phosphoesterase domain-containing protein</fullName>
    </recommendedName>
</protein>
<reference evidence="3" key="1">
    <citation type="journal article" date="2014" name="Front. Microbiol.">
        <title>High frequency of phylogenetically diverse reductive dehalogenase-homologous genes in deep subseafloor sedimentary metagenomes.</title>
        <authorList>
            <person name="Kawai M."/>
            <person name="Futagami T."/>
            <person name="Toyoda A."/>
            <person name="Takaki Y."/>
            <person name="Nishi S."/>
            <person name="Hori S."/>
            <person name="Arai W."/>
            <person name="Tsubouchi T."/>
            <person name="Morono Y."/>
            <person name="Uchiyama I."/>
            <person name="Ito T."/>
            <person name="Fujiyama A."/>
            <person name="Inagaki F."/>
            <person name="Takami H."/>
        </authorList>
    </citation>
    <scope>NUCLEOTIDE SEQUENCE</scope>
    <source>
        <strain evidence="3">Expedition CK06-06</strain>
    </source>
</reference>
<organism evidence="3">
    <name type="scientific">marine sediment metagenome</name>
    <dbReference type="NCBI Taxonomy" id="412755"/>
    <lineage>
        <taxon>unclassified sequences</taxon>
        <taxon>metagenomes</taxon>
        <taxon>ecological metagenomes</taxon>
    </lineage>
</organism>
<dbReference type="AlphaFoldDB" id="X1HWX5"/>
<dbReference type="Gene3D" id="3.90.1140.10">
    <property type="entry name" value="Cyclic phosphodiesterase"/>
    <property type="match status" value="1"/>
</dbReference>
<evidence type="ECO:0000256" key="1">
    <source>
        <dbReference type="ARBA" id="ARBA00022801"/>
    </source>
</evidence>
<dbReference type="PANTHER" id="PTHR15934:SF2">
    <property type="entry name" value="A-KINASE ANCHOR PROTEIN 7-LIKE PHOSPHOESTERASE DOMAIN-CONTAINING PROTEIN"/>
    <property type="match status" value="1"/>
</dbReference>
<dbReference type="InterPro" id="IPR052641">
    <property type="entry name" value="AKAP7_isoform_gamma"/>
</dbReference>
<dbReference type="InterPro" id="IPR019510">
    <property type="entry name" value="AKAP7-like_phosphoesterase"/>
</dbReference>
<dbReference type="GO" id="GO:0008664">
    <property type="term" value="F:RNA 2',3'-cyclic 3'-phosphodiesterase activity"/>
    <property type="evidence" value="ECO:0007669"/>
    <property type="project" value="InterPro"/>
</dbReference>
<dbReference type="InterPro" id="IPR004175">
    <property type="entry name" value="RNA_CPDase"/>
</dbReference>
<dbReference type="GO" id="GO:0005829">
    <property type="term" value="C:cytosol"/>
    <property type="evidence" value="ECO:0007669"/>
    <property type="project" value="TreeGrafter"/>
</dbReference>
<dbReference type="GO" id="GO:0004113">
    <property type="term" value="F:2',3'-cyclic-nucleotide 3'-phosphodiesterase activity"/>
    <property type="evidence" value="ECO:0007669"/>
    <property type="project" value="InterPro"/>
</dbReference>
<evidence type="ECO:0000259" key="2">
    <source>
        <dbReference type="Pfam" id="PF10469"/>
    </source>
</evidence>
<gene>
    <name evidence="3" type="ORF">S03H2_29271</name>
</gene>
<dbReference type="GO" id="GO:0010738">
    <property type="term" value="P:regulation of protein kinase A signaling"/>
    <property type="evidence" value="ECO:0007669"/>
    <property type="project" value="TreeGrafter"/>
</dbReference>
<dbReference type="EMBL" id="BARU01017660">
    <property type="protein sequence ID" value="GAH61560.1"/>
    <property type="molecule type" value="Genomic_DNA"/>
</dbReference>
<dbReference type="PANTHER" id="PTHR15934">
    <property type="entry name" value="RNA 2',3'-CYCLIC PHOSPHODIESTERASE"/>
    <property type="match status" value="1"/>
</dbReference>
<dbReference type="GO" id="GO:0034237">
    <property type="term" value="F:protein kinase A regulatory subunit binding"/>
    <property type="evidence" value="ECO:0007669"/>
    <property type="project" value="TreeGrafter"/>
</dbReference>